<organism evidence="1 2">
    <name type="scientific">Prunus yedoensis var. nudiflora</name>
    <dbReference type="NCBI Taxonomy" id="2094558"/>
    <lineage>
        <taxon>Eukaryota</taxon>
        <taxon>Viridiplantae</taxon>
        <taxon>Streptophyta</taxon>
        <taxon>Embryophyta</taxon>
        <taxon>Tracheophyta</taxon>
        <taxon>Spermatophyta</taxon>
        <taxon>Magnoliopsida</taxon>
        <taxon>eudicotyledons</taxon>
        <taxon>Gunneridae</taxon>
        <taxon>Pentapetalae</taxon>
        <taxon>rosids</taxon>
        <taxon>fabids</taxon>
        <taxon>Rosales</taxon>
        <taxon>Rosaceae</taxon>
        <taxon>Amygdaloideae</taxon>
        <taxon>Amygdaleae</taxon>
        <taxon>Prunus</taxon>
    </lineage>
</organism>
<accession>A0A314XHT6</accession>
<name>A0A314XHT6_PRUYE</name>
<dbReference type="AlphaFoldDB" id="A0A314XHT6"/>
<dbReference type="Proteomes" id="UP000250321">
    <property type="component" value="Unassembled WGS sequence"/>
</dbReference>
<dbReference type="EMBL" id="PJQY01002471">
    <property type="protein sequence ID" value="PQP93312.1"/>
    <property type="molecule type" value="Genomic_DNA"/>
</dbReference>
<keyword evidence="2" id="KW-1185">Reference proteome</keyword>
<evidence type="ECO:0000313" key="1">
    <source>
        <dbReference type="EMBL" id="PQP93312.1"/>
    </source>
</evidence>
<reference evidence="1 2" key="1">
    <citation type="submission" date="2018-02" db="EMBL/GenBank/DDBJ databases">
        <title>Draft genome of wild Prunus yedoensis var. nudiflora.</title>
        <authorList>
            <person name="Baek S."/>
            <person name="Kim J.-H."/>
            <person name="Choi K."/>
            <person name="Kim G.-B."/>
            <person name="Cho A."/>
            <person name="Jang H."/>
            <person name="Shin C.-H."/>
            <person name="Yu H.-J."/>
            <person name="Mun J.-H."/>
        </authorList>
    </citation>
    <scope>NUCLEOTIDE SEQUENCE [LARGE SCALE GENOMIC DNA]</scope>
    <source>
        <strain evidence="2">cv. Jeju island</strain>
        <tissue evidence="1">Leaf</tissue>
    </source>
</reference>
<evidence type="ECO:0000313" key="2">
    <source>
        <dbReference type="Proteomes" id="UP000250321"/>
    </source>
</evidence>
<comment type="caution">
    <text evidence="1">The sequence shown here is derived from an EMBL/GenBank/DDBJ whole genome shotgun (WGS) entry which is preliminary data.</text>
</comment>
<dbReference type="OrthoDB" id="1737588at2759"/>
<protein>
    <submittedName>
        <fullName evidence="1">Uncharacterized protein</fullName>
    </submittedName>
</protein>
<gene>
    <name evidence="1" type="ORF">Pyn_14155</name>
</gene>
<sequence>MRKVEGRLYENFAIDDKGLEGFVTLSDIAYYLFVEVEEFLAMKGSSADRGATCVMPNPRISYMLSGIYHEKVAICSQLSSSITQ</sequence>
<proteinExistence type="predicted"/>